<evidence type="ECO:0000313" key="3">
    <source>
        <dbReference type="EMBL" id="PZC72481.1"/>
    </source>
</evidence>
<dbReference type="InterPro" id="IPR039353">
    <property type="entry name" value="TF_Adf1"/>
</dbReference>
<dbReference type="AlphaFoldDB" id="A0A2W1BDM9"/>
<sequence>MFHERQDIKLIRLVKEQPILYDVNHSKYMDFNTREVAWQKIGDELQKSGSDCKIRWVNIRDVHRRILKKNLSDPVHPPRRYKYDNEMEFMKSFYKDVVILSMDDDDDDDDDDEQSDDWQKSITETTGVGAGPEDDEDEDLETVPKKKAKAAKPRSKKKKEVNQSTFEEVNQTMPSFSEAQPSELDPSDPVDAFLLSIGSTLKTFSPYHLNVAKSKIFAVVQDHDLQQIVEKRQENSAKVTTSDALFDQ</sequence>
<accession>A0A2W1BDM9</accession>
<feature type="compositionally biased region" description="Basic residues" evidence="1">
    <location>
        <begin position="145"/>
        <end position="159"/>
    </location>
</feature>
<proteinExistence type="predicted"/>
<feature type="compositionally biased region" description="Polar residues" evidence="1">
    <location>
        <begin position="162"/>
        <end position="180"/>
    </location>
</feature>
<reference evidence="3 4" key="1">
    <citation type="journal article" date="2017" name="BMC Biol.">
        <title>Genomic innovations, transcriptional plasticity and gene loss underlying the evolution and divergence of two highly polyphagous and invasive Helicoverpa pest species.</title>
        <authorList>
            <person name="Pearce S.L."/>
            <person name="Clarke D.F."/>
            <person name="East P.D."/>
            <person name="Elfekih S."/>
            <person name="Gordon K.H."/>
            <person name="Jermiin L.S."/>
            <person name="McGaughran A."/>
            <person name="Oakeshott J.G."/>
            <person name="Papanikolaou A."/>
            <person name="Perera O.P."/>
            <person name="Rane R.V."/>
            <person name="Richards S."/>
            <person name="Tay W.T."/>
            <person name="Walsh T.K."/>
            <person name="Anderson A."/>
            <person name="Anderson C.J."/>
            <person name="Asgari S."/>
            <person name="Board P.G."/>
            <person name="Bretschneider A."/>
            <person name="Campbell P.M."/>
            <person name="Chertemps T."/>
            <person name="Christeller J.T."/>
            <person name="Coppin C.W."/>
            <person name="Downes S.J."/>
            <person name="Duan G."/>
            <person name="Farnsworth C.A."/>
            <person name="Good R.T."/>
            <person name="Han L.B."/>
            <person name="Han Y.C."/>
            <person name="Hatje K."/>
            <person name="Horne I."/>
            <person name="Huang Y.P."/>
            <person name="Hughes D.S."/>
            <person name="Jacquin-Joly E."/>
            <person name="James W."/>
            <person name="Jhangiani S."/>
            <person name="Kollmar M."/>
            <person name="Kuwar S.S."/>
            <person name="Li S."/>
            <person name="Liu N.Y."/>
            <person name="Maibeche M.T."/>
            <person name="Miller J.R."/>
            <person name="Montagne N."/>
            <person name="Perry T."/>
            <person name="Qu J."/>
            <person name="Song S.V."/>
            <person name="Sutton G.G."/>
            <person name="Vogel H."/>
            <person name="Walenz B.P."/>
            <person name="Xu W."/>
            <person name="Zhang H.J."/>
            <person name="Zou Z."/>
            <person name="Batterham P."/>
            <person name="Edwards O.R."/>
            <person name="Feyereisen R."/>
            <person name="Gibbs R.A."/>
            <person name="Heckel D.G."/>
            <person name="McGrath A."/>
            <person name="Robin C."/>
            <person name="Scherer S.E."/>
            <person name="Worley K.C."/>
            <person name="Wu Y.D."/>
        </authorList>
    </citation>
    <scope>NUCLEOTIDE SEQUENCE [LARGE SCALE GENOMIC DNA]</scope>
    <source>
        <strain evidence="3">Harm_GR_Male_#8</strain>
        <tissue evidence="3">Whole organism</tissue>
    </source>
</reference>
<feature type="compositionally biased region" description="Acidic residues" evidence="1">
    <location>
        <begin position="102"/>
        <end position="116"/>
    </location>
</feature>
<feature type="domain" description="MADF" evidence="2">
    <location>
        <begin position="9"/>
        <end position="95"/>
    </location>
</feature>
<evidence type="ECO:0000256" key="1">
    <source>
        <dbReference type="SAM" id="MobiDB-lite"/>
    </source>
</evidence>
<protein>
    <recommendedName>
        <fullName evidence="2">MADF domain-containing protein</fullName>
    </recommendedName>
</protein>
<gene>
    <name evidence="3" type="primary">HaOG211105</name>
    <name evidence="3" type="ORF">B5X24_HaOG211105</name>
</gene>
<organism evidence="3 4">
    <name type="scientific">Helicoverpa armigera</name>
    <name type="common">Cotton bollworm</name>
    <name type="synonym">Heliothis armigera</name>
    <dbReference type="NCBI Taxonomy" id="29058"/>
    <lineage>
        <taxon>Eukaryota</taxon>
        <taxon>Metazoa</taxon>
        <taxon>Ecdysozoa</taxon>
        <taxon>Arthropoda</taxon>
        <taxon>Hexapoda</taxon>
        <taxon>Insecta</taxon>
        <taxon>Pterygota</taxon>
        <taxon>Neoptera</taxon>
        <taxon>Endopterygota</taxon>
        <taxon>Lepidoptera</taxon>
        <taxon>Glossata</taxon>
        <taxon>Ditrysia</taxon>
        <taxon>Noctuoidea</taxon>
        <taxon>Noctuidae</taxon>
        <taxon>Heliothinae</taxon>
        <taxon>Helicoverpa</taxon>
    </lineage>
</organism>
<dbReference type="OrthoDB" id="10262320at2759"/>
<dbReference type="Proteomes" id="UP000249218">
    <property type="component" value="Unassembled WGS sequence"/>
</dbReference>
<evidence type="ECO:0000313" key="4">
    <source>
        <dbReference type="Proteomes" id="UP000249218"/>
    </source>
</evidence>
<dbReference type="SMART" id="SM00595">
    <property type="entry name" value="MADF"/>
    <property type="match status" value="1"/>
</dbReference>
<dbReference type="PANTHER" id="PTHR12243">
    <property type="entry name" value="MADF DOMAIN TRANSCRIPTION FACTOR"/>
    <property type="match status" value="1"/>
</dbReference>
<dbReference type="PROSITE" id="PS51029">
    <property type="entry name" value="MADF"/>
    <property type="match status" value="1"/>
</dbReference>
<dbReference type="Pfam" id="PF10545">
    <property type="entry name" value="MADF_DNA_bdg"/>
    <property type="match status" value="1"/>
</dbReference>
<keyword evidence="4" id="KW-1185">Reference proteome</keyword>
<dbReference type="InterPro" id="IPR006578">
    <property type="entry name" value="MADF-dom"/>
</dbReference>
<dbReference type="EMBL" id="KZ150183">
    <property type="protein sequence ID" value="PZC72481.1"/>
    <property type="molecule type" value="Genomic_DNA"/>
</dbReference>
<feature type="region of interest" description="Disordered" evidence="1">
    <location>
        <begin position="102"/>
        <end position="186"/>
    </location>
</feature>
<evidence type="ECO:0000259" key="2">
    <source>
        <dbReference type="PROSITE" id="PS51029"/>
    </source>
</evidence>
<feature type="compositionally biased region" description="Acidic residues" evidence="1">
    <location>
        <begin position="132"/>
        <end position="141"/>
    </location>
</feature>
<name>A0A2W1BDM9_HELAM</name>
<dbReference type="PANTHER" id="PTHR12243:SF67">
    <property type="entry name" value="COREPRESSOR OF PANGOLIN, ISOFORM A-RELATED"/>
    <property type="match status" value="1"/>
</dbReference>